<feature type="domain" description="Bacterial Ig-like" evidence="2">
    <location>
        <begin position="124"/>
        <end position="219"/>
    </location>
</feature>
<dbReference type="Pfam" id="PF19077">
    <property type="entry name" value="Big_13"/>
    <property type="match status" value="4"/>
</dbReference>
<dbReference type="SUPFAM" id="SSF69318">
    <property type="entry name" value="Integrin alpha N-terminal domain"/>
    <property type="match status" value="1"/>
</dbReference>
<dbReference type="InterPro" id="IPR028994">
    <property type="entry name" value="Integrin_alpha_N"/>
</dbReference>
<organism evidence="3 4">
    <name type="scientific">Morganella psychrotolerans</name>
    <dbReference type="NCBI Taxonomy" id="368603"/>
    <lineage>
        <taxon>Bacteria</taxon>
        <taxon>Pseudomonadati</taxon>
        <taxon>Pseudomonadota</taxon>
        <taxon>Gammaproteobacteria</taxon>
        <taxon>Enterobacterales</taxon>
        <taxon>Morganellaceae</taxon>
        <taxon>Morganella</taxon>
    </lineage>
</organism>
<feature type="region of interest" description="Disordered" evidence="1">
    <location>
        <begin position="15"/>
        <end position="35"/>
    </location>
</feature>
<accession>A0A5M9REY4</accession>
<dbReference type="EMBL" id="VXKB01000001">
    <property type="protein sequence ID" value="KAA8718035.1"/>
    <property type="molecule type" value="Genomic_DNA"/>
</dbReference>
<dbReference type="Proteomes" id="UP000322181">
    <property type="component" value="Unassembled WGS sequence"/>
</dbReference>
<proteinExistence type="predicted"/>
<dbReference type="InterPro" id="IPR036116">
    <property type="entry name" value="FN3_sf"/>
</dbReference>
<dbReference type="SUPFAM" id="SSF51120">
    <property type="entry name" value="beta-Roll"/>
    <property type="match status" value="1"/>
</dbReference>
<dbReference type="InterPro" id="IPR044016">
    <property type="entry name" value="Big_13"/>
</dbReference>
<dbReference type="RefSeq" id="WP_190973078.1">
    <property type="nucleotide sequence ID" value="NZ_VXKB01000001.1"/>
</dbReference>
<feature type="domain" description="Bacterial Ig-like" evidence="2">
    <location>
        <begin position="14"/>
        <end position="109"/>
    </location>
</feature>
<name>A0A5M9REY4_9GAMM</name>
<evidence type="ECO:0000313" key="4">
    <source>
        <dbReference type="Proteomes" id="UP000322181"/>
    </source>
</evidence>
<dbReference type="InterPro" id="IPR013783">
    <property type="entry name" value="Ig-like_fold"/>
</dbReference>
<feature type="domain" description="Bacterial Ig-like" evidence="2">
    <location>
        <begin position="238"/>
        <end position="326"/>
    </location>
</feature>
<sequence>PPGQLVTITDIIDDKDPQTGSVKNGGFTNDDTPTLHGTLNSKLGAGETVSIYRGDSKAGTATVAEDGLSWSYTDNGLTDGTTYIYTAYAEDAAGNLGKVSDNYTITMDTTPPGQLVTITDIIDDKDPQTGSVKNGGFTNDDTPTLHGTLNSKLGAGETVSIYRGDSKVGTATVAKDGLSWSYTDNGLTDGTTYVYTAYAEDAAGNLGKVSDKYTITMDTTSPTQTVTITEVMDDVKPLTGKVDNNGYTDDKTPTLNGTVSQALSNTEMVAVFRDGVFLDYAKVIGTTWTFTDALTNDGKYSYIALVVDKAGNTGAESGKYVINVDTTVPDQTVKIISVLDDVKPFEGNIAKGGYTNDTTPELHGTVSAALKANQVLVLYLNDVKVGTMTVNNDLTWQYTGLLTNDGHYNWKAVVETLAGVPGVSDEYDINLDTSIPEALATIAGYNDHVGNEQGPFGNGTTTDDRNPELFGKVSKELKERESVLVYDTTKGAVGSGKEVLMGTATMDADKNWSFFVPEAHRLVNGSSPKFEAVVTNGAGLGKHSDDFTLNVDLEIKVNEVNTLDTHPIISGSVGFQIYDDEHLEVTINGKTYSSLDGAVVVDPLNNTWYVKLPVNSGLSVNKSYDVVAKLLNSDNSIVVQDKTLNEIHIAKEPEAPTIPPSNDAANKATGMTIGENGAWRIFSNMNVLDQNGTDITNTSSFKTNTLNSNGKKGVYGSMSFVDFDRDGYMDIVGLDSEYSDGQQIFRYMPGQYNISSTENNAVNSEYYATTMGDSSKRDGVDPKYSGSGSTSANVFSWWGGTALYDKTGDGYVDILYGDRTPDDANAGGGYNTQLIWNNNGQFQKDAAYVSGTENGVKNDPNFIKYGQSGQSTPDKVVSSVDLNNDGCVDLVHGGEDKATPTYLTDDPSVKSKQNGRLVVLSNKGDGGFSVKQILTGIDDPNTGKTGVVGELNSSSFNGQSMVWADFNGDGWLDMFVGSAGVEEGKLNMNSVILFNDGKGNLAQDTAIGSLGQAKGAFNFKDQGDVGGALSVDWNMDGKTDVVTIPRLAGNGRPIKPTQEVALHLNKSTGQTTLFDKTVLQSSDAGSGASSKGNGYTGLLNIDIDWDGRQDLLVFTGTEGATFIKNTNKLKEGTAMHIKILDHEGINAFFGNTVKLYDSNGNLVATQVINHQAGNQTSNSTGLLSFYGLKADETYNAVLLRNVNGVQQNIGAESHVGDFSIANVNASWGGLTTGKNWDSYVLTAESGNSASNANIGNGVVGTGYNDTFFATLGENAYEGGGGSYLVNGARQWSDKGGIDIVDFKLAGKTNITVDLRETDYQNTGYGNQKFSNIEGVRGGEGDDTFYSNSSDNFFDGGAGNNTFHLGAGGQDTIMYRLLADNDTGGHGVDQINKFWVGTVEATANADIVNIGDLLVGYKGGSFDNVAKYVNGKAVITDATITDYLKLENGSLLLDRDGKGGEYNSVKIADLHFDNVDADKVDLAMLLANHQIVF</sequence>
<protein>
    <recommendedName>
        <fullName evidence="2">Bacterial Ig-like domain-containing protein</fullName>
    </recommendedName>
</protein>
<reference evidence="3 4" key="1">
    <citation type="submission" date="2019-09" db="EMBL/GenBank/DDBJ databases">
        <title>Draft genome sequence of various Type strains from the CCUG.</title>
        <authorList>
            <person name="Pineiro-Iglesias B."/>
            <person name="Tunovic T."/>
            <person name="Unosson C."/>
            <person name="Inganas E."/>
            <person name="Ohlen M."/>
            <person name="Cardew S."/>
            <person name="Jensie-Markopoulos S."/>
            <person name="Salva-Serra F."/>
            <person name="Jaen-Luchoro D."/>
            <person name="Karlsson R."/>
            <person name="Svensson-Stadler L."/>
            <person name="Chun J."/>
            <person name="Moore E."/>
        </authorList>
    </citation>
    <scope>NUCLEOTIDE SEQUENCE [LARGE SCALE GENOMIC DNA]</scope>
    <source>
        <strain evidence="3 4">CCUG 53682T</strain>
    </source>
</reference>
<dbReference type="Gene3D" id="2.60.40.10">
    <property type="entry name" value="Immunoglobulins"/>
    <property type="match status" value="5"/>
</dbReference>
<dbReference type="SUPFAM" id="SSF49265">
    <property type="entry name" value="Fibronectin type III"/>
    <property type="match status" value="1"/>
</dbReference>
<feature type="non-terminal residue" evidence="3">
    <location>
        <position position="1"/>
    </location>
</feature>
<feature type="compositionally biased region" description="Polar residues" evidence="1">
    <location>
        <begin position="18"/>
        <end position="35"/>
    </location>
</feature>
<evidence type="ECO:0000259" key="2">
    <source>
        <dbReference type="Pfam" id="PF19077"/>
    </source>
</evidence>
<dbReference type="InterPro" id="IPR011049">
    <property type="entry name" value="Serralysin-like_metalloprot_C"/>
</dbReference>
<evidence type="ECO:0000256" key="1">
    <source>
        <dbReference type="SAM" id="MobiDB-lite"/>
    </source>
</evidence>
<comment type="caution">
    <text evidence="3">The sequence shown here is derived from an EMBL/GenBank/DDBJ whole genome shotgun (WGS) entry which is preliminary data.</text>
</comment>
<gene>
    <name evidence="3" type="ORF">F4V73_09500</name>
</gene>
<dbReference type="Gene3D" id="2.130.10.130">
    <property type="entry name" value="Integrin alpha, N-terminal"/>
    <property type="match status" value="1"/>
</dbReference>
<feature type="domain" description="Bacterial Ig-like" evidence="2">
    <location>
        <begin position="351"/>
        <end position="433"/>
    </location>
</feature>
<evidence type="ECO:0000313" key="3">
    <source>
        <dbReference type="EMBL" id="KAA8718035.1"/>
    </source>
</evidence>